<dbReference type="Pfam" id="PF00106">
    <property type="entry name" value="adh_short"/>
    <property type="match status" value="1"/>
</dbReference>
<keyword evidence="2" id="KW-1185">Reference proteome</keyword>
<evidence type="ECO:0000313" key="2">
    <source>
        <dbReference type="Proteomes" id="UP001589789"/>
    </source>
</evidence>
<dbReference type="InterPro" id="IPR036291">
    <property type="entry name" value="NAD(P)-bd_dom_sf"/>
</dbReference>
<evidence type="ECO:0000313" key="1">
    <source>
        <dbReference type="EMBL" id="MFC0385818.1"/>
    </source>
</evidence>
<dbReference type="Proteomes" id="UP001589789">
    <property type="component" value="Unassembled WGS sequence"/>
</dbReference>
<comment type="caution">
    <text evidence="1">The sequence shown here is derived from an EMBL/GenBank/DDBJ whole genome shotgun (WGS) entry which is preliminary data.</text>
</comment>
<sequence>MCQAIVPIMERRPSGSVVTIASGLMARPAVPYHDYITAKAGLIGFAGPM</sequence>
<accession>A0ABV6IQC8</accession>
<organism evidence="1 2">
    <name type="scientific">Muricoccus vinaceus</name>
    <dbReference type="NCBI Taxonomy" id="424704"/>
    <lineage>
        <taxon>Bacteria</taxon>
        <taxon>Pseudomonadati</taxon>
        <taxon>Pseudomonadota</taxon>
        <taxon>Alphaproteobacteria</taxon>
        <taxon>Acetobacterales</taxon>
        <taxon>Roseomonadaceae</taxon>
        <taxon>Muricoccus</taxon>
    </lineage>
</organism>
<reference evidence="1 2" key="1">
    <citation type="submission" date="2024-09" db="EMBL/GenBank/DDBJ databases">
        <authorList>
            <person name="Sun Q."/>
            <person name="Mori K."/>
        </authorList>
    </citation>
    <scope>NUCLEOTIDE SEQUENCE [LARGE SCALE GENOMIC DNA]</scope>
    <source>
        <strain evidence="1 2">CCM 7468</strain>
    </source>
</reference>
<proteinExistence type="predicted"/>
<gene>
    <name evidence="1" type="ORF">ACFFIC_09630</name>
</gene>
<dbReference type="InterPro" id="IPR002347">
    <property type="entry name" value="SDR_fam"/>
</dbReference>
<dbReference type="SUPFAM" id="SSF51735">
    <property type="entry name" value="NAD(P)-binding Rossmann-fold domains"/>
    <property type="match status" value="1"/>
</dbReference>
<protein>
    <submittedName>
        <fullName evidence="1">SDR family NAD(P)-dependent oxidoreductase</fullName>
    </submittedName>
</protein>
<name>A0ABV6IQC8_9PROT</name>
<dbReference type="EMBL" id="JBHLVZ010000016">
    <property type="protein sequence ID" value="MFC0385818.1"/>
    <property type="molecule type" value="Genomic_DNA"/>
</dbReference>
<dbReference type="Gene3D" id="3.40.50.720">
    <property type="entry name" value="NAD(P)-binding Rossmann-like Domain"/>
    <property type="match status" value="1"/>
</dbReference>
<dbReference type="RefSeq" id="WP_377049965.1">
    <property type="nucleotide sequence ID" value="NZ_JBHLVZ010000016.1"/>
</dbReference>